<evidence type="ECO:0000313" key="7">
    <source>
        <dbReference type="EMBL" id="KAJ8936222.1"/>
    </source>
</evidence>
<feature type="region of interest" description="Disordered" evidence="5">
    <location>
        <begin position="470"/>
        <end position="539"/>
    </location>
</feature>
<evidence type="ECO:0000259" key="6">
    <source>
        <dbReference type="Pfam" id="PF12253"/>
    </source>
</evidence>
<feature type="compositionally biased region" description="Basic and acidic residues" evidence="5">
    <location>
        <begin position="184"/>
        <end position="197"/>
    </location>
</feature>
<comment type="caution">
    <text evidence="7">The sequence shown here is derived from an EMBL/GenBank/DDBJ whole genome shotgun (WGS) entry which is preliminary data.</text>
</comment>
<dbReference type="Proteomes" id="UP001162162">
    <property type="component" value="Unassembled WGS sequence"/>
</dbReference>
<evidence type="ECO:0000256" key="2">
    <source>
        <dbReference type="ARBA" id="ARBA00022763"/>
    </source>
</evidence>
<gene>
    <name evidence="7" type="ORF">NQ318_009355</name>
</gene>
<feature type="compositionally biased region" description="Basic and acidic residues" evidence="5">
    <location>
        <begin position="257"/>
        <end position="327"/>
    </location>
</feature>
<keyword evidence="2" id="KW-0227">DNA damage</keyword>
<evidence type="ECO:0000256" key="5">
    <source>
        <dbReference type="SAM" id="MobiDB-lite"/>
    </source>
</evidence>
<reference evidence="7" key="1">
    <citation type="journal article" date="2023" name="Insect Mol. Biol.">
        <title>Genome sequencing provides insights into the evolution of gene families encoding plant cell wall-degrading enzymes in longhorned beetles.</title>
        <authorList>
            <person name="Shin N.R."/>
            <person name="Okamura Y."/>
            <person name="Kirsch R."/>
            <person name="Pauchet Y."/>
        </authorList>
    </citation>
    <scope>NUCLEOTIDE SEQUENCE</scope>
    <source>
        <strain evidence="7">AMC_N1</strain>
    </source>
</reference>
<sequence length="718" mass="84830">MVTSGMSYAVHYELGGHGQDSVLQEFSRMRLEAHREQPVLYVAMATWIPKCNMYHQNNVQDPSSPVEHLQIIQENVCETIEEAKGNTTEINKDVIKGGQDKLKITETKNSMEVSSNQCELQNHSTEVQFKGGTEEQKTVDAKQHEKLDSFKTVENQDREQNQIYLNKKETNEDSSENEDSDTANAHDETDSNKDECFTVKNKLQITPQKVLSPRQLQKRLDSEKKRKERQLEKEEKERKRVEEKERIKQEKLKKKKEKEMREEQKRKEREEKEEQKRKEREEKEQKKKEKEEKEEQKRKEREQEKLKKQQEIEEKNKEKQKEEEKKQKAAAAFKIKKAETIQPYAFKAFEVKSDMKLPPIRRNPLTEKEKETLKYYFENPDNNASYIKDLKEGKPTGKCFKTWPFEETIDEDIAIIEDGSNLGETICEDKKNQKLRAKFLKFHENRRPPYFGTWRKKSVLVTPRRPIAEDTNMFNYEEDSDDDWEEEEQGESLNGSDEEVDKENDDEKDDYEVDNDFFVPHGHLSEDEIDDEEKSRLSPESFKQKLKLLKDEFDQDMQSKTHKLKPRSIGCIWYNKDGNNVDDAILKYLQPLTIICNGSIEVKKRDEIFTTTGKRSKPIPELDMEHIPLFLKVIHGNCNKKRVLVEQFLTYMANNGYGNIDISKTALVRNLRNFADWTKYKEDGPMKNKFCWIVKQDVERKYNVDLSFPNILESTVKE</sequence>
<evidence type="ECO:0000256" key="4">
    <source>
        <dbReference type="ARBA" id="ARBA00023242"/>
    </source>
</evidence>
<dbReference type="AlphaFoldDB" id="A0AAV8XB32"/>
<keyword evidence="4" id="KW-0539">Nucleus</keyword>
<feature type="compositionally biased region" description="Basic and acidic residues" evidence="5">
    <location>
        <begin position="218"/>
        <end position="250"/>
    </location>
</feature>
<dbReference type="EMBL" id="JAPWTK010000768">
    <property type="protein sequence ID" value="KAJ8936222.1"/>
    <property type="molecule type" value="Genomic_DNA"/>
</dbReference>
<feature type="compositionally biased region" description="Acidic residues" evidence="5">
    <location>
        <begin position="476"/>
        <end position="515"/>
    </location>
</feature>
<organism evidence="7 8">
    <name type="scientific">Aromia moschata</name>
    <dbReference type="NCBI Taxonomy" id="1265417"/>
    <lineage>
        <taxon>Eukaryota</taxon>
        <taxon>Metazoa</taxon>
        <taxon>Ecdysozoa</taxon>
        <taxon>Arthropoda</taxon>
        <taxon>Hexapoda</taxon>
        <taxon>Insecta</taxon>
        <taxon>Pterygota</taxon>
        <taxon>Neoptera</taxon>
        <taxon>Endopterygota</taxon>
        <taxon>Coleoptera</taxon>
        <taxon>Polyphaga</taxon>
        <taxon>Cucujiformia</taxon>
        <taxon>Chrysomeloidea</taxon>
        <taxon>Cerambycidae</taxon>
        <taxon>Cerambycinae</taxon>
        <taxon>Callichromatini</taxon>
        <taxon>Aromia</taxon>
    </lineage>
</organism>
<dbReference type="Pfam" id="PF12253">
    <property type="entry name" value="CAF1A_dimeriz"/>
    <property type="match status" value="1"/>
</dbReference>
<dbReference type="GO" id="GO:0033186">
    <property type="term" value="C:CAF-1 complex"/>
    <property type="evidence" value="ECO:0007669"/>
    <property type="project" value="TreeGrafter"/>
</dbReference>
<dbReference type="GO" id="GO:0006334">
    <property type="term" value="P:nucleosome assembly"/>
    <property type="evidence" value="ECO:0007669"/>
    <property type="project" value="TreeGrafter"/>
</dbReference>
<keyword evidence="8" id="KW-1185">Reference proteome</keyword>
<accession>A0AAV8XB32</accession>
<name>A0AAV8XB32_9CUCU</name>
<dbReference type="GO" id="GO:0006281">
    <property type="term" value="P:DNA repair"/>
    <property type="evidence" value="ECO:0007669"/>
    <property type="project" value="UniProtKB-KW"/>
</dbReference>
<dbReference type="PANTHER" id="PTHR15272:SF0">
    <property type="entry name" value="CHROMATIN ASSEMBLY FACTOR 1 SUBUNIT A"/>
    <property type="match status" value="1"/>
</dbReference>
<comment type="subcellular location">
    <subcellularLocation>
        <location evidence="1">Nucleus</location>
    </subcellularLocation>
</comment>
<evidence type="ECO:0000256" key="3">
    <source>
        <dbReference type="ARBA" id="ARBA00023204"/>
    </source>
</evidence>
<dbReference type="InterPro" id="IPR022043">
    <property type="entry name" value="CAF1A_DD"/>
</dbReference>
<protein>
    <recommendedName>
        <fullName evidence="6">Chromatin assembly factor 1 subunit A dimerization domain-containing protein</fullName>
    </recommendedName>
</protein>
<dbReference type="GO" id="GO:0005634">
    <property type="term" value="C:nucleus"/>
    <property type="evidence" value="ECO:0007669"/>
    <property type="project" value="UniProtKB-SubCell"/>
</dbReference>
<dbReference type="PANTHER" id="PTHR15272">
    <property type="entry name" value="CHROMATIN ASSEMBLY FACTOR 1 SUBUNIT A CAF-1 SUBUNIT A"/>
    <property type="match status" value="1"/>
</dbReference>
<feature type="compositionally biased region" description="Acidic residues" evidence="5">
    <location>
        <begin position="172"/>
        <end position="181"/>
    </location>
</feature>
<feature type="domain" description="Chromatin assembly factor 1 subunit A dimerization" evidence="6">
    <location>
        <begin position="438"/>
        <end position="509"/>
    </location>
</feature>
<feature type="compositionally biased region" description="Basic and acidic residues" evidence="5">
    <location>
        <begin position="150"/>
        <end position="171"/>
    </location>
</feature>
<evidence type="ECO:0000256" key="1">
    <source>
        <dbReference type="ARBA" id="ARBA00004123"/>
    </source>
</evidence>
<evidence type="ECO:0000313" key="8">
    <source>
        <dbReference type="Proteomes" id="UP001162162"/>
    </source>
</evidence>
<keyword evidence="3" id="KW-0234">DNA repair</keyword>
<proteinExistence type="predicted"/>
<feature type="region of interest" description="Disordered" evidence="5">
    <location>
        <begin position="150"/>
        <end position="332"/>
    </location>
</feature>